<keyword evidence="3" id="KW-1185">Reference proteome</keyword>
<feature type="chain" id="PRO_5010215068" description="DUF2059 domain-containing protein" evidence="1">
    <location>
        <begin position="24"/>
        <end position="267"/>
    </location>
</feature>
<evidence type="ECO:0000313" key="2">
    <source>
        <dbReference type="EMBL" id="OHX67002.1"/>
    </source>
</evidence>
<name>A0A1S1Z181_FLAPC</name>
<evidence type="ECO:0008006" key="4">
    <source>
        <dbReference type="Google" id="ProtNLM"/>
    </source>
</evidence>
<dbReference type="Proteomes" id="UP000179797">
    <property type="component" value="Unassembled WGS sequence"/>
</dbReference>
<gene>
    <name evidence="2" type="ORF">NH26_11935</name>
</gene>
<dbReference type="RefSeq" id="WP_044224095.1">
    <property type="nucleotide sequence ID" value="NZ_JRYR02000001.1"/>
</dbReference>
<dbReference type="STRING" id="915059.NH26_11935"/>
<dbReference type="EMBL" id="JRYR02000001">
    <property type="protein sequence ID" value="OHX67002.1"/>
    <property type="molecule type" value="Genomic_DNA"/>
</dbReference>
<dbReference type="OrthoDB" id="980393at2"/>
<evidence type="ECO:0000256" key="1">
    <source>
        <dbReference type="SAM" id="SignalP"/>
    </source>
</evidence>
<proteinExistence type="predicted"/>
<accession>A0A1S1Z181</accession>
<protein>
    <recommendedName>
        <fullName evidence="4">DUF2059 domain-containing protein</fullName>
    </recommendedName>
</protein>
<organism evidence="2 3">
    <name type="scientific">Flammeovirga pacifica</name>
    <dbReference type="NCBI Taxonomy" id="915059"/>
    <lineage>
        <taxon>Bacteria</taxon>
        <taxon>Pseudomonadati</taxon>
        <taxon>Bacteroidota</taxon>
        <taxon>Cytophagia</taxon>
        <taxon>Cytophagales</taxon>
        <taxon>Flammeovirgaceae</taxon>
        <taxon>Flammeovirga</taxon>
    </lineage>
</organism>
<comment type="caution">
    <text evidence="2">The sequence shown here is derived from an EMBL/GenBank/DDBJ whole genome shotgun (WGS) entry which is preliminary data.</text>
</comment>
<feature type="signal peptide" evidence="1">
    <location>
        <begin position="1"/>
        <end position="23"/>
    </location>
</feature>
<sequence length="267" mass="29951">MNKSTLFLLITLFVINLSSIAQTSSKLVTQLMEESGTAAQFDQLDQMIDAQIAQSTAQMSPEMIESFTKVIKTSMNGAAMKKSYHDYFTKNCSEDTVKMILDLYKKPLVVKAKKMEVASQDPANQADQMQFFQNLQANPPAEERILLIATLNQELGTMEIMAELLSNMMYAMMKGANSVAPEGEQMTDDQLRAQIAQALPPMAIQQIQQQIIAVSIYTYKDMSNDEIKDYTQIWATKEGKSFIRNSKNAFNYSFEAVGEKIGKTIVK</sequence>
<evidence type="ECO:0000313" key="3">
    <source>
        <dbReference type="Proteomes" id="UP000179797"/>
    </source>
</evidence>
<dbReference type="AlphaFoldDB" id="A0A1S1Z181"/>
<reference evidence="2 3" key="1">
    <citation type="journal article" date="2012" name="Int. J. Syst. Evol. Microbiol.">
        <title>Flammeovirga pacifica sp. nov., isolated from deep-sea sediment.</title>
        <authorList>
            <person name="Xu H."/>
            <person name="Fu Y."/>
            <person name="Yang N."/>
            <person name="Ding Z."/>
            <person name="Lai Q."/>
            <person name="Zeng R."/>
        </authorList>
    </citation>
    <scope>NUCLEOTIDE SEQUENCE [LARGE SCALE GENOMIC DNA]</scope>
    <source>
        <strain evidence="3">DSM 24597 / LMG 26175 / WPAGA1</strain>
    </source>
</reference>
<keyword evidence="1" id="KW-0732">Signal</keyword>